<feature type="non-terminal residue" evidence="1">
    <location>
        <position position="1"/>
    </location>
</feature>
<reference evidence="1" key="1">
    <citation type="journal article" date="2015" name="Nature">
        <title>Complex archaea that bridge the gap between prokaryotes and eukaryotes.</title>
        <authorList>
            <person name="Spang A."/>
            <person name="Saw J.H."/>
            <person name="Jorgensen S.L."/>
            <person name="Zaremba-Niedzwiedzka K."/>
            <person name="Martijn J."/>
            <person name="Lind A.E."/>
            <person name="van Eijk R."/>
            <person name="Schleper C."/>
            <person name="Guy L."/>
            <person name="Ettema T.J."/>
        </authorList>
    </citation>
    <scope>NUCLEOTIDE SEQUENCE</scope>
</reference>
<comment type="caution">
    <text evidence="1">The sequence shown here is derived from an EMBL/GenBank/DDBJ whole genome shotgun (WGS) entry which is preliminary data.</text>
</comment>
<proteinExistence type="predicted"/>
<dbReference type="EMBL" id="LAZR01049632">
    <property type="protein sequence ID" value="KKK89189.1"/>
    <property type="molecule type" value="Genomic_DNA"/>
</dbReference>
<protein>
    <submittedName>
        <fullName evidence="1">Uncharacterized protein</fullName>
    </submittedName>
</protein>
<dbReference type="AlphaFoldDB" id="A0A0F9BEV5"/>
<name>A0A0F9BEV5_9ZZZZ</name>
<evidence type="ECO:0000313" key="1">
    <source>
        <dbReference type="EMBL" id="KKK89189.1"/>
    </source>
</evidence>
<sequence length="45" mass="5492">REYEAVNEIELAQQKLRSRMNRRLGRIVNMSVRQCRQLGFLHRVH</sequence>
<accession>A0A0F9BEV5</accession>
<organism evidence="1">
    <name type="scientific">marine sediment metagenome</name>
    <dbReference type="NCBI Taxonomy" id="412755"/>
    <lineage>
        <taxon>unclassified sequences</taxon>
        <taxon>metagenomes</taxon>
        <taxon>ecological metagenomes</taxon>
    </lineage>
</organism>
<gene>
    <name evidence="1" type="ORF">LCGC14_2735650</name>
</gene>